<dbReference type="PANTHER" id="PTHR24148">
    <property type="entry name" value="ANKYRIN REPEAT DOMAIN-CONTAINING PROTEIN 39 HOMOLOG-RELATED"/>
    <property type="match status" value="1"/>
</dbReference>
<organism evidence="2 3">
    <name type="scientific">Nothophoma quercina</name>
    <dbReference type="NCBI Taxonomy" id="749835"/>
    <lineage>
        <taxon>Eukaryota</taxon>
        <taxon>Fungi</taxon>
        <taxon>Dikarya</taxon>
        <taxon>Ascomycota</taxon>
        <taxon>Pezizomycotina</taxon>
        <taxon>Dothideomycetes</taxon>
        <taxon>Pleosporomycetidae</taxon>
        <taxon>Pleosporales</taxon>
        <taxon>Pleosporineae</taxon>
        <taxon>Didymellaceae</taxon>
        <taxon>Nothophoma</taxon>
    </lineage>
</organism>
<dbReference type="Pfam" id="PF06985">
    <property type="entry name" value="HET"/>
    <property type="match status" value="1"/>
</dbReference>
<name>A0ABR3RFH0_9PLEO</name>
<comment type="caution">
    <text evidence="2">The sequence shown here is derived from an EMBL/GenBank/DDBJ whole genome shotgun (WGS) entry which is preliminary data.</text>
</comment>
<dbReference type="Proteomes" id="UP001521222">
    <property type="component" value="Unassembled WGS sequence"/>
</dbReference>
<accession>A0ABR3RFH0</accession>
<evidence type="ECO:0000259" key="1">
    <source>
        <dbReference type="Pfam" id="PF06985"/>
    </source>
</evidence>
<evidence type="ECO:0000313" key="2">
    <source>
        <dbReference type="EMBL" id="KAL1603188.1"/>
    </source>
</evidence>
<dbReference type="InterPro" id="IPR052895">
    <property type="entry name" value="HetReg/Transcr_Mod"/>
</dbReference>
<sequence>MTLLPGNEGDEIRCTVRIVSLDQCPEYETVSYVWGDRKEEKEVVVSGTRTLITKNLHDGLRRLRYLTGERNLWIDQICINQWDLEEKAAQVALMRDIYRQCTQCIAWMGELQRDGYTVPVQHAEAVFEFLRQVAAAESIPMHDLPVLFQDSTDGIAAREAFGTFSMYGNPWWSRIWTVQEAVIPPKGIFMWGSLCIPRKSVLAAARNLRDLQNLPSLPEGFATKCYAYTELLRRLLYPVHGFNHCKTDNATDLLMRWRYRKSTDPRDKVYALLGMIPLNAMLSARSCDYTTSVSQVFAKATMDLIKLERNLRPLLGACEMPQVTPGIPSWAIDFACCNRIGKRQLKWWGHSHRFKVFSAGGHDDLEILDSFGDSVLGLKEVNIDEILYTSELLRVDAQDAIHLDELRTPLANCLRLLNQYRKTRIAPNTYKDGHTWDSAFCRTLVGDLTMDEIPLGRLESYGRANLEADFEHLFDNLHIQWATKISLDFAKETATVPRLRGESMAPVATISRKMLNPRLQQPEHSAFRDLYESLIGMMENQTFFITNTGYIGIGPPQVKPGDQVWVFKGGNVPFVMRKGKKQEAGAEQLTLIGDAYVHGVMYGEAVDKEPHVQTVHIR</sequence>
<reference evidence="2 3" key="1">
    <citation type="submission" date="2024-02" db="EMBL/GenBank/DDBJ databases">
        <title>De novo assembly and annotation of 12 fungi associated with fruit tree decline syndrome in Ontario, Canada.</title>
        <authorList>
            <person name="Sulman M."/>
            <person name="Ellouze W."/>
            <person name="Ilyukhin E."/>
        </authorList>
    </citation>
    <scope>NUCLEOTIDE SEQUENCE [LARGE SCALE GENOMIC DNA]</scope>
    <source>
        <strain evidence="2 3">M97-236</strain>
    </source>
</reference>
<evidence type="ECO:0000313" key="3">
    <source>
        <dbReference type="Proteomes" id="UP001521222"/>
    </source>
</evidence>
<proteinExistence type="predicted"/>
<dbReference type="Pfam" id="PF26639">
    <property type="entry name" value="Het-6_barrel"/>
    <property type="match status" value="1"/>
</dbReference>
<protein>
    <recommendedName>
        <fullName evidence="1">Heterokaryon incompatibility domain-containing protein</fullName>
    </recommendedName>
</protein>
<dbReference type="InterPro" id="IPR010730">
    <property type="entry name" value="HET"/>
</dbReference>
<feature type="domain" description="Heterokaryon incompatibility" evidence="1">
    <location>
        <begin position="27"/>
        <end position="180"/>
    </location>
</feature>
<keyword evidence="3" id="KW-1185">Reference proteome</keyword>
<dbReference type="EMBL" id="JAKIXB020000012">
    <property type="protein sequence ID" value="KAL1603188.1"/>
    <property type="molecule type" value="Genomic_DNA"/>
</dbReference>
<dbReference type="PANTHER" id="PTHR24148:SF73">
    <property type="entry name" value="HET DOMAIN PROTEIN (AFU_ORTHOLOGUE AFUA_8G01020)"/>
    <property type="match status" value="1"/>
</dbReference>
<gene>
    <name evidence="2" type="ORF">SLS59_004283</name>
</gene>